<dbReference type="PANTHER" id="PTHR32322:SF2">
    <property type="entry name" value="EAMA DOMAIN-CONTAINING PROTEIN"/>
    <property type="match status" value="1"/>
</dbReference>
<dbReference type="SUPFAM" id="SSF103481">
    <property type="entry name" value="Multidrug resistance efflux transporter EmrE"/>
    <property type="match status" value="2"/>
</dbReference>
<dbReference type="Proteomes" id="UP000218366">
    <property type="component" value="Unassembled WGS sequence"/>
</dbReference>
<feature type="transmembrane region" description="Helical" evidence="6">
    <location>
        <begin position="276"/>
        <end position="293"/>
    </location>
</feature>
<name>A0A2A4B6U4_9SPHN</name>
<evidence type="ECO:0000256" key="3">
    <source>
        <dbReference type="ARBA" id="ARBA00022692"/>
    </source>
</evidence>
<evidence type="ECO:0000256" key="2">
    <source>
        <dbReference type="ARBA" id="ARBA00007362"/>
    </source>
</evidence>
<evidence type="ECO:0000313" key="9">
    <source>
        <dbReference type="Proteomes" id="UP000218366"/>
    </source>
</evidence>
<gene>
    <name evidence="8" type="ORF">COC42_04825</name>
</gene>
<comment type="caution">
    <text evidence="8">The sequence shown here is derived from an EMBL/GenBank/DDBJ whole genome shotgun (WGS) entry which is preliminary data.</text>
</comment>
<comment type="similarity">
    <text evidence="2">Belongs to the EamA transporter family.</text>
</comment>
<dbReference type="PANTHER" id="PTHR32322">
    <property type="entry name" value="INNER MEMBRANE TRANSPORTER"/>
    <property type="match status" value="1"/>
</dbReference>
<dbReference type="Pfam" id="PF00892">
    <property type="entry name" value="EamA"/>
    <property type="match status" value="2"/>
</dbReference>
<comment type="subcellular location">
    <subcellularLocation>
        <location evidence="1">Membrane</location>
        <topology evidence="1">Multi-pass membrane protein</topology>
    </subcellularLocation>
</comment>
<dbReference type="GO" id="GO:0016020">
    <property type="term" value="C:membrane"/>
    <property type="evidence" value="ECO:0007669"/>
    <property type="project" value="UniProtKB-SubCell"/>
</dbReference>
<feature type="transmembrane region" description="Helical" evidence="6">
    <location>
        <begin position="41"/>
        <end position="59"/>
    </location>
</feature>
<evidence type="ECO:0000259" key="7">
    <source>
        <dbReference type="Pfam" id="PF00892"/>
    </source>
</evidence>
<feature type="domain" description="EamA" evidence="7">
    <location>
        <begin position="11"/>
        <end position="142"/>
    </location>
</feature>
<keyword evidence="9" id="KW-1185">Reference proteome</keyword>
<dbReference type="EMBL" id="NWMW01000001">
    <property type="protein sequence ID" value="PCD03682.1"/>
    <property type="molecule type" value="Genomic_DNA"/>
</dbReference>
<feature type="transmembrane region" description="Helical" evidence="6">
    <location>
        <begin position="96"/>
        <end position="114"/>
    </location>
</feature>
<accession>A0A2A4B6U4</accession>
<evidence type="ECO:0000256" key="6">
    <source>
        <dbReference type="SAM" id="Phobius"/>
    </source>
</evidence>
<evidence type="ECO:0000256" key="4">
    <source>
        <dbReference type="ARBA" id="ARBA00022989"/>
    </source>
</evidence>
<evidence type="ECO:0000256" key="1">
    <source>
        <dbReference type="ARBA" id="ARBA00004141"/>
    </source>
</evidence>
<evidence type="ECO:0000256" key="5">
    <source>
        <dbReference type="ARBA" id="ARBA00023136"/>
    </source>
</evidence>
<evidence type="ECO:0000313" key="8">
    <source>
        <dbReference type="EMBL" id="PCD03682.1"/>
    </source>
</evidence>
<dbReference type="InterPro" id="IPR037185">
    <property type="entry name" value="EmrE-like"/>
</dbReference>
<protein>
    <submittedName>
        <fullName evidence="8">Permease</fullName>
    </submittedName>
</protein>
<feature type="transmembrane region" description="Helical" evidence="6">
    <location>
        <begin position="71"/>
        <end position="90"/>
    </location>
</feature>
<feature type="transmembrane region" description="Helical" evidence="6">
    <location>
        <begin position="126"/>
        <end position="145"/>
    </location>
</feature>
<dbReference type="InterPro" id="IPR050638">
    <property type="entry name" value="AA-Vitamin_Transporters"/>
</dbReference>
<dbReference type="InterPro" id="IPR000620">
    <property type="entry name" value="EamA_dom"/>
</dbReference>
<organism evidence="8 9">
    <name type="scientific">Sphingomonas spermidinifaciens</name>
    <dbReference type="NCBI Taxonomy" id="1141889"/>
    <lineage>
        <taxon>Bacteria</taxon>
        <taxon>Pseudomonadati</taxon>
        <taxon>Pseudomonadota</taxon>
        <taxon>Alphaproteobacteria</taxon>
        <taxon>Sphingomonadales</taxon>
        <taxon>Sphingomonadaceae</taxon>
        <taxon>Sphingomonas</taxon>
    </lineage>
</organism>
<feature type="transmembrane region" description="Helical" evidence="6">
    <location>
        <begin position="151"/>
        <end position="172"/>
    </location>
</feature>
<feature type="transmembrane region" description="Helical" evidence="6">
    <location>
        <begin position="219"/>
        <end position="238"/>
    </location>
</feature>
<feature type="transmembrane region" description="Helical" evidence="6">
    <location>
        <begin position="250"/>
        <end position="270"/>
    </location>
</feature>
<dbReference type="RefSeq" id="WP_096342086.1">
    <property type="nucleotide sequence ID" value="NZ_NWMW01000001.1"/>
</dbReference>
<keyword evidence="4 6" id="KW-1133">Transmembrane helix</keyword>
<feature type="domain" description="EamA" evidence="7">
    <location>
        <begin position="157"/>
        <end position="290"/>
    </location>
</feature>
<feature type="transmembrane region" description="Helical" evidence="6">
    <location>
        <begin position="184"/>
        <end position="204"/>
    </location>
</feature>
<reference evidence="8 9" key="1">
    <citation type="submission" date="2017-09" db="EMBL/GenBank/DDBJ databases">
        <title>Sphingomonas spermidinifaciens 9NM-10, whole genome shotgun sequence.</title>
        <authorList>
            <person name="Feng G."/>
            <person name="Zhu H."/>
        </authorList>
    </citation>
    <scope>NUCLEOTIDE SEQUENCE [LARGE SCALE GENOMIC DNA]</scope>
    <source>
        <strain evidence="8 9">9NM-10</strain>
    </source>
</reference>
<keyword evidence="5 6" id="KW-0472">Membrane</keyword>
<proteinExistence type="inferred from homology"/>
<dbReference type="AlphaFoldDB" id="A0A2A4B6U4"/>
<dbReference type="OrthoDB" id="9806889at2"/>
<sequence>MPAPFPARAYAMLGVVMLLWAGNSIVGRAIRDDVAPLTLALLRWSGALAIVLPFAWASLRKDRAAIAVHWRMLLLLGLLGVAAFNALLYSGLATTTASNALLLQAGVPALVLIVDRLGFGIRAKPIEMLAVAIGSAGVALIVFRADLKALLAFHLNPGDAMILASVAVWALYTSLLRRRPPIAPASFLAITFAIGVAAMLPAAATEWAAGRGIEWSSRAWMGVGYVAVFPSTIAYALYNRAVTMVGPASAGRTIALLPLFGALLAALLLGETLHPHHAIGMALILAGIALPLARR</sequence>
<keyword evidence="3 6" id="KW-0812">Transmembrane</keyword>